<dbReference type="AlphaFoldDB" id="A0A364YA18"/>
<reference evidence="1 2" key="1">
    <citation type="submission" date="2018-06" db="EMBL/GenBank/DDBJ databases">
        <title>Chryseolinea flavus sp. nov., a member of the phylum Bacteroidetes isolated from soil.</title>
        <authorList>
            <person name="Li Y."/>
            <person name="Wang J."/>
        </authorList>
    </citation>
    <scope>NUCLEOTIDE SEQUENCE [LARGE SCALE GENOMIC DNA]</scope>
    <source>
        <strain evidence="1 2">SDU1-6</strain>
    </source>
</reference>
<dbReference type="EMBL" id="QMFY01000001">
    <property type="protein sequence ID" value="RAW02738.1"/>
    <property type="molecule type" value="Genomic_DNA"/>
</dbReference>
<dbReference type="OrthoDB" id="928658at2"/>
<accession>A0A364YA18</accession>
<organism evidence="1 2">
    <name type="scientific">Pseudochryseolinea flava</name>
    <dbReference type="NCBI Taxonomy" id="2059302"/>
    <lineage>
        <taxon>Bacteria</taxon>
        <taxon>Pseudomonadati</taxon>
        <taxon>Bacteroidota</taxon>
        <taxon>Cytophagia</taxon>
        <taxon>Cytophagales</taxon>
        <taxon>Fulvivirgaceae</taxon>
        <taxon>Pseudochryseolinea</taxon>
    </lineage>
</organism>
<keyword evidence="2" id="KW-1185">Reference proteome</keyword>
<protein>
    <submittedName>
        <fullName evidence="1">Uncharacterized protein</fullName>
    </submittedName>
</protein>
<dbReference type="Proteomes" id="UP000251889">
    <property type="component" value="Unassembled WGS sequence"/>
</dbReference>
<evidence type="ECO:0000313" key="2">
    <source>
        <dbReference type="Proteomes" id="UP000251889"/>
    </source>
</evidence>
<name>A0A364YA18_9BACT</name>
<proteinExistence type="predicted"/>
<dbReference type="RefSeq" id="WP_112744954.1">
    <property type="nucleotide sequence ID" value="NZ_QMFY01000001.1"/>
</dbReference>
<sequence>MLLQNPLKQLAAFILMSTVAIGFQSCSDDENEPSVEENALLTFTVPNDALWDGEEMKERGFVFLSDENGKLITSKEYKNGENVTLTSSEFKGDKFYLTQVVYYDGDVNGDGIDETQVNAWTYADFQRGQDWSVFYEKSAQDPEYVGDAKFTFTNYAEDSYYYGTTNGDEVDYNGEGTPSARLIKSPSLLYLTRNSEGTIRYNVFSNVVVGNNTINLNDVSKEHMFVTVQVPDGMSYMNSELTAFPNEKDYSNPYRIGDYYRNGPEDPSYKILFPGNAFQEYYVETFMENETIEYSNGARLTATLGFPEITSDVTMDFSNGKLTYAATGEFDFLTTGFRYDNDGDKAYWYYLLPKSSTSRSVPAFEIPEALKEYFPEFDAPLEYTINEHESIDSYNDFLDFVGKKEAGINAFNSPGTVYTEITYKYTSPNGRSASKSKRKRFCEIH</sequence>
<gene>
    <name evidence="1" type="ORF">DQQ10_01120</name>
</gene>
<evidence type="ECO:0000313" key="1">
    <source>
        <dbReference type="EMBL" id="RAW02738.1"/>
    </source>
</evidence>
<comment type="caution">
    <text evidence="1">The sequence shown here is derived from an EMBL/GenBank/DDBJ whole genome shotgun (WGS) entry which is preliminary data.</text>
</comment>